<gene>
    <name evidence="3" type="ORF">URODEC1_LOCUS53339</name>
</gene>
<protein>
    <recommendedName>
        <fullName evidence="2">PWWP domain-containing protein</fullName>
    </recommendedName>
</protein>
<feature type="region of interest" description="Disordered" evidence="1">
    <location>
        <begin position="270"/>
        <end position="334"/>
    </location>
</feature>
<feature type="compositionally biased region" description="Polar residues" evidence="1">
    <location>
        <begin position="314"/>
        <end position="334"/>
    </location>
</feature>
<feature type="compositionally biased region" description="Polar residues" evidence="1">
    <location>
        <begin position="238"/>
        <end position="248"/>
    </location>
</feature>
<evidence type="ECO:0000313" key="4">
    <source>
        <dbReference type="Proteomes" id="UP001497457"/>
    </source>
</evidence>
<dbReference type="AlphaFoldDB" id="A0ABC9AED6"/>
<feature type="domain" description="PWWP" evidence="2">
    <location>
        <begin position="21"/>
        <end position="77"/>
    </location>
</feature>
<dbReference type="SUPFAM" id="SSF63748">
    <property type="entry name" value="Tudor/PWWP/MBT"/>
    <property type="match status" value="1"/>
</dbReference>
<organism evidence="3 4">
    <name type="scientific">Urochloa decumbens</name>
    <dbReference type="NCBI Taxonomy" id="240449"/>
    <lineage>
        <taxon>Eukaryota</taxon>
        <taxon>Viridiplantae</taxon>
        <taxon>Streptophyta</taxon>
        <taxon>Embryophyta</taxon>
        <taxon>Tracheophyta</taxon>
        <taxon>Spermatophyta</taxon>
        <taxon>Magnoliopsida</taxon>
        <taxon>Liliopsida</taxon>
        <taxon>Poales</taxon>
        <taxon>Poaceae</taxon>
        <taxon>PACMAD clade</taxon>
        <taxon>Panicoideae</taxon>
        <taxon>Panicodae</taxon>
        <taxon>Paniceae</taxon>
        <taxon>Melinidinae</taxon>
        <taxon>Urochloa</taxon>
    </lineage>
</organism>
<feature type="region of interest" description="Disordered" evidence="1">
    <location>
        <begin position="423"/>
        <end position="451"/>
    </location>
</feature>
<feature type="compositionally biased region" description="Polar residues" evidence="1">
    <location>
        <begin position="424"/>
        <end position="441"/>
    </location>
</feature>
<dbReference type="InterPro" id="IPR000313">
    <property type="entry name" value="PWWP_dom"/>
</dbReference>
<keyword evidence="4" id="KW-1185">Reference proteome</keyword>
<reference evidence="4" key="1">
    <citation type="submission" date="2024-06" db="EMBL/GenBank/DDBJ databases">
        <authorList>
            <person name="Ryan C."/>
        </authorList>
    </citation>
    <scope>NUCLEOTIDE SEQUENCE [LARGE SCALE GENOMIC DNA]</scope>
</reference>
<sequence>MGSCAGEEEWPGGVTGADAEVGALVWVRRRNGSWWPGRILGMDELPDNVVIPPRSAGTPIKLLGRPDGSIDWYNLEKSKRVKPFRCGEYDECIEKAKALAHQQKKPQVVGRYVRREDAIIHALEIERSRFPDDHDDLDEDTDDDVCASQNIYSAKAKNINGLNKKSSRGARSLYDIEENSAQDMSQALTVYKLPQNLSSSSTRYASSKKTKKKKRKGRKEDTAQGFQRMRDLREIGTKSVTKQKSGSGIFSDVPLLESGPSFGYDLSSTNGIKKGKHSHSSIKKKRSNIGQSYENSRKKDRHRPLSKLCEDSEVSGTGQSSSQYPGGQMPNTFEPSRAKIIFSTDVNNRSYSSGTSSLETLLDTSHNNHKGSAKAVSVKDAEAPCTTRFRNENCSDGDEFIDDVLEEGQFNTYGSFMSVKDQFSEPNNQTTSCGVAGTSSTQHHRSSKRKISSVALIPDESYISNSLRQHDEEQIKLDGVSRPTELEDHIRHVTSELEESSETISNHSNSEKGTTSFSDYVPLQILPPPEGQPDLKPPRCPATRPPTKRGRADSRLYDVELTVQRSYKGHPVPLVSLMSKWTGKPIVGYPVTVGALEDSRPAASRNEHRSAMGSLDSLLKSTVTEPRQARSSNASRSKSKSSGRKKASDHDLDKSWRPHTKKPASSPRKMRRLSSFAGSRRESGDRKPMVPNTGGPTVACVPLRLVFSRINEALSFPVRQENPT</sequence>
<dbReference type="Gene3D" id="2.30.30.140">
    <property type="match status" value="1"/>
</dbReference>
<feature type="compositionally biased region" description="Basic residues" evidence="1">
    <location>
        <begin position="442"/>
        <end position="451"/>
    </location>
</feature>
<reference evidence="3 4" key="2">
    <citation type="submission" date="2024-10" db="EMBL/GenBank/DDBJ databases">
        <authorList>
            <person name="Ryan C."/>
        </authorList>
    </citation>
    <scope>NUCLEOTIDE SEQUENCE [LARGE SCALE GENOMIC DNA]</scope>
</reference>
<feature type="compositionally biased region" description="Basic and acidic residues" evidence="1">
    <location>
        <begin position="600"/>
        <end position="610"/>
    </location>
</feature>
<dbReference type="InterPro" id="IPR044679">
    <property type="entry name" value="PWWP2-like"/>
</dbReference>
<accession>A0ABC9AED6</accession>
<feature type="region of interest" description="Disordered" evidence="1">
    <location>
        <begin position="199"/>
        <end position="252"/>
    </location>
</feature>
<dbReference type="EMBL" id="OZ075130">
    <property type="protein sequence ID" value="CAL4975806.1"/>
    <property type="molecule type" value="Genomic_DNA"/>
</dbReference>
<evidence type="ECO:0000256" key="1">
    <source>
        <dbReference type="SAM" id="MobiDB-lite"/>
    </source>
</evidence>
<dbReference type="PANTHER" id="PTHR33697:SF1">
    <property type="entry name" value="TUDOR_PWWP_MBT SUPERFAMILY PROTEIN"/>
    <property type="match status" value="1"/>
</dbReference>
<name>A0ABC9AED6_9POAL</name>
<evidence type="ECO:0000259" key="2">
    <source>
        <dbReference type="PROSITE" id="PS50812"/>
    </source>
</evidence>
<dbReference type="PROSITE" id="PS50812">
    <property type="entry name" value="PWWP"/>
    <property type="match status" value="1"/>
</dbReference>
<feature type="compositionally biased region" description="Polar residues" evidence="1">
    <location>
        <begin position="506"/>
        <end position="518"/>
    </location>
</feature>
<feature type="region of interest" description="Disordered" evidence="1">
    <location>
        <begin position="495"/>
        <end position="556"/>
    </location>
</feature>
<dbReference type="CDD" id="cd05162">
    <property type="entry name" value="PWWP"/>
    <property type="match status" value="1"/>
</dbReference>
<feature type="region of interest" description="Disordered" evidence="1">
    <location>
        <begin position="600"/>
        <end position="697"/>
    </location>
</feature>
<feature type="compositionally biased region" description="Basic and acidic residues" evidence="1">
    <location>
        <begin position="218"/>
        <end position="236"/>
    </location>
</feature>
<feature type="compositionally biased region" description="Basic residues" evidence="1">
    <location>
        <begin position="206"/>
        <end position="217"/>
    </location>
</feature>
<feature type="compositionally biased region" description="Basic residues" evidence="1">
    <location>
        <begin position="657"/>
        <end position="672"/>
    </location>
</feature>
<feature type="compositionally biased region" description="Basic and acidic residues" evidence="1">
    <location>
        <begin position="646"/>
        <end position="656"/>
    </location>
</feature>
<dbReference type="PANTHER" id="PTHR33697">
    <property type="entry name" value="T17B22.17 PROTEIN-RELATED"/>
    <property type="match status" value="1"/>
</dbReference>
<evidence type="ECO:0000313" key="3">
    <source>
        <dbReference type="EMBL" id="CAL4975806.1"/>
    </source>
</evidence>
<feature type="compositionally biased region" description="Basic and acidic residues" evidence="1">
    <location>
        <begin position="679"/>
        <end position="688"/>
    </location>
</feature>
<feature type="compositionally biased region" description="Basic residues" evidence="1">
    <location>
        <begin position="273"/>
        <end position="287"/>
    </location>
</feature>
<proteinExistence type="predicted"/>
<dbReference type="Proteomes" id="UP001497457">
    <property type="component" value="Chromosome 20rd"/>
</dbReference>
<dbReference type="Pfam" id="PF00855">
    <property type="entry name" value="PWWP"/>
    <property type="match status" value="1"/>
</dbReference>